<evidence type="ECO:0000256" key="1">
    <source>
        <dbReference type="SAM" id="SignalP"/>
    </source>
</evidence>
<sequence length="178" mass="18518">MKKNLILAASFAVAIFAAGCDNKTGEDEVITETEMAAQPAVQPIENPNVATTTEVAAPADAPVISFAETTYDFGTVKQGEVVEHTFEFTNTGKSPLIIESASASCGCTVPESPKEPIAPGETGKIKVQFDSKGKVGQQSPVVTVRANTVPNITQVTLKGTVETNNIPTAGADGPVKRN</sequence>
<dbReference type="InterPro" id="IPR013783">
    <property type="entry name" value="Ig-like_fold"/>
</dbReference>
<protein>
    <submittedName>
        <fullName evidence="2">DUF1573 domain-containing protein</fullName>
    </submittedName>
</protein>
<reference evidence="3" key="1">
    <citation type="journal article" date="2019" name="Int. J. Syst. Evol. Microbiol.">
        <title>The Global Catalogue of Microorganisms (GCM) 10K type strain sequencing project: providing services to taxonomists for standard genome sequencing and annotation.</title>
        <authorList>
            <consortium name="The Broad Institute Genomics Platform"/>
            <consortium name="The Broad Institute Genome Sequencing Center for Infectious Disease"/>
            <person name="Wu L."/>
            <person name="Ma J."/>
        </authorList>
    </citation>
    <scope>NUCLEOTIDE SEQUENCE [LARGE SCALE GENOMIC DNA]</scope>
    <source>
        <strain evidence="3">KCTC 42498</strain>
    </source>
</reference>
<organism evidence="2 3">
    <name type="scientific">Pontibacter locisalis</name>
    <dbReference type="NCBI Taxonomy" id="1719035"/>
    <lineage>
        <taxon>Bacteria</taxon>
        <taxon>Pseudomonadati</taxon>
        <taxon>Bacteroidota</taxon>
        <taxon>Cytophagia</taxon>
        <taxon>Cytophagales</taxon>
        <taxon>Hymenobacteraceae</taxon>
        <taxon>Pontibacter</taxon>
    </lineage>
</organism>
<dbReference type="EMBL" id="JBHULU010000012">
    <property type="protein sequence ID" value="MFD2513897.1"/>
    <property type="molecule type" value="Genomic_DNA"/>
</dbReference>
<name>A0ABW5ILJ5_9BACT</name>
<proteinExistence type="predicted"/>
<dbReference type="RefSeq" id="WP_377505377.1">
    <property type="nucleotide sequence ID" value="NZ_JBHULU010000012.1"/>
</dbReference>
<dbReference type="PANTHER" id="PTHR37833:SF1">
    <property type="entry name" value="SIGNAL PEPTIDE PROTEIN"/>
    <property type="match status" value="1"/>
</dbReference>
<dbReference type="PROSITE" id="PS51257">
    <property type="entry name" value="PROKAR_LIPOPROTEIN"/>
    <property type="match status" value="1"/>
</dbReference>
<feature type="signal peptide" evidence="1">
    <location>
        <begin position="1"/>
        <end position="19"/>
    </location>
</feature>
<accession>A0ABW5ILJ5</accession>
<evidence type="ECO:0000313" key="2">
    <source>
        <dbReference type="EMBL" id="MFD2513897.1"/>
    </source>
</evidence>
<keyword evidence="1" id="KW-0732">Signal</keyword>
<dbReference type="InterPro" id="IPR011467">
    <property type="entry name" value="DUF1573"/>
</dbReference>
<gene>
    <name evidence="2" type="ORF">ACFSRY_08475</name>
</gene>
<dbReference type="Proteomes" id="UP001597544">
    <property type="component" value="Unassembled WGS sequence"/>
</dbReference>
<keyword evidence="3" id="KW-1185">Reference proteome</keyword>
<comment type="caution">
    <text evidence="2">The sequence shown here is derived from an EMBL/GenBank/DDBJ whole genome shotgun (WGS) entry which is preliminary data.</text>
</comment>
<evidence type="ECO:0000313" key="3">
    <source>
        <dbReference type="Proteomes" id="UP001597544"/>
    </source>
</evidence>
<dbReference type="Gene3D" id="2.60.40.10">
    <property type="entry name" value="Immunoglobulins"/>
    <property type="match status" value="1"/>
</dbReference>
<dbReference type="Pfam" id="PF07610">
    <property type="entry name" value="DUF1573"/>
    <property type="match status" value="1"/>
</dbReference>
<feature type="chain" id="PRO_5045261799" evidence="1">
    <location>
        <begin position="20"/>
        <end position="178"/>
    </location>
</feature>
<dbReference type="PANTHER" id="PTHR37833">
    <property type="entry name" value="LIPOPROTEIN-RELATED"/>
    <property type="match status" value="1"/>
</dbReference>